<keyword evidence="2" id="KW-0472">Membrane</keyword>
<feature type="transmembrane region" description="Helical" evidence="2">
    <location>
        <begin position="215"/>
        <end position="237"/>
    </location>
</feature>
<proteinExistence type="predicted"/>
<name>A0A4R0RF31_9APHY</name>
<feature type="compositionally biased region" description="Gly residues" evidence="1">
    <location>
        <begin position="282"/>
        <end position="315"/>
    </location>
</feature>
<dbReference type="EMBL" id="RWJN01000249">
    <property type="protein sequence ID" value="TCD64215.1"/>
    <property type="molecule type" value="Genomic_DNA"/>
</dbReference>
<accession>A0A4R0RF31</accession>
<evidence type="ECO:0000256" key="2">
    <source>
        <dbReference type="SAM" id="Phobius"/>
    </source>
</evidence>
<evidence type="ECO:0000256" key="1">
    <source>
        <dbReference type="SAM" id="MobiDB-lite"/>
    </source>
</evidence>
<evidence type="ECO:0000313" key="4">
    <source>
        <dbReference type="Proteomes" id="UP000292702"/>
    </source>
</evidence>
<organism evidence="3 4">
    <name type="scientific">Steccherinum ochraceum</name>
    <dbReference type="NCBI Taxonomy" id="92696"/>
    <lineage>
        <taxon>Eukaryota</taxon>
        <taxon>Fungi</taxon>
        <taxon>Dikarya</taxon>
        <taxon>Basidiomycota</taxon>
        <taxon>Agaricomycotina</taxon>
        <taxon>Agaricomycetes</taxon>
        <taxon>Polyporales</taxon>
        <taxon>Steccherinaceae</taxon>
        <taxon>Steccherinum</taxon>
    </lineage>
</organism>
<sequence length="362" mass="39088">MGPNLSPSSFQLSLSLLGMSCEYPPVIAYICSISPEPALSPSHLFRDIEEASDAGTLGLSGLEEASSRKMGRFCWDGEEALREISWGLSDRYRSAIHCDVSRYMDAMTPRLDLHTASPTLRLICLTFQALAKVLLVVYARDLTWNSDISVERPYQRLIANCKRQAAVSNGQLRAETSSILSRAQVPDTHKYFDDFNDTHLNTPFQPIYRTTIMRFTTAFVALAAFAFTSALAAPHLARDDLQEIYRRDDLDLTTFTVRDVVDALIARRDLVHMEKRWPTRGSSGGGHGGSSSGSGGSGSGSGGSGSGGSRSGGGSQFQSNMPIGGEEQPPGYPDPSGQNDARTRRGGGRRGAVSEQGGRTGP</sequence>
<feature type="region of interest" description="Disordered" evidence="1">
    <location>
        <begin position="276"/>
        <end position="362"/>
    </location>
</feature>
<keyword evidence="4" id="KW-1185">Reference proteome</keyword>
<keyword evidence="2" id="KW-0812">Transmembrane</keyword>
<comment type="caution">
    <text evidence="3">The sequence shown here is derived from an EMBL/GenBank/DDBJ whole genome shotgun (WGS) entry which is preliminary data.</text>
</comment>
<reference evidence="3 4" key="1">
    <citation type="submission" date="2018-11" db="EMBL/GenBank/DDBJ databases">
        <title>Genome assembly of Steccherinum ochraceum LE-BIN_3174, the white-rot fungus of the Steccherinaceae family (The Residual Polyporoid clade, Polyporales, Basidiomycota).</title>
        <authorList>
            <person name="Fedorova T.V."/>
            <person name="Glazunova O.A."/>
            <person name="Landesman E.O."/>
            <person name="Moiseenko K.V."/>
            <person name="Psurtseva N.V."/>
            <person name="Savinova O.S."/>
            <person name="Shakhova N.V."/>
            <person name="Tyazhelova T.V."/>
            <person name="Vasina D.V."/>
        </authorList>
    </citation>
    <scope>NUCLEOTIDE SEQUENCE [LARGE SCALE GENOMIC DNA]</scope>
    <source>
        <strain evidence="3 4">LE-BIN_3174</strain>
    </source>
</reference>
<gene>
    <name evidence="3" type="ORF">EIP91_004350</name>
</gene>
<dbReference type="Proteomes" id="UP000292702">
    <property type="component" value="Unassembled WGS sequence"/>
</dbReference>
<dbReference type="AlphaFoldDB" id="A0A4R0RF31"/>
<keyword evidence="2" id="KW-1133">Transmembrane helix</keyword>
<protein>
    <submittedName>
        <fullName evidence="3">Uncharacterized protein</fullName>
    </submittedName>
</protein>
<evidence type="ECO:0000313" key="3">
    <source>
        <dbReference type="EMBL" id="TCD64215.1"/>
    </source>
</evidence>